<keyword evidence="2 5" id="KW-0812">Transmembrane</keyword>
<dbReference type="PANTHER" id="PTHR10846">
    <property type="entry name" value="SODIUM/POTASSIUM/CALCIUM EXCHANGER"/>
    <property type="match status" value="1"/>
</dbReference>
<evidence type="ECO:0000259" key="6">
    <source>
        <dbReference type="Pfam" id="PF01699"/>
    </source>
</evidence>
<dbReference type="AlphaFoldDB" id="A0A1G1W0C1"/>
<feature type="domain" description="Sodium/calcium exchanger membrane region" evidence="6">
    <location>
        <begin position="8"/>
        <end position="148"/>
    </location>
</feature>
<dbReference type="EMBL" id="MHCL01000016">
    <property type="protein sequence ID" value="OGY21112.1"/>
    <property type="molecule type" value="Genomic_DNA"/>
</dbReference>
<feature type="transmembrane region" description="Helical" evidence="5">
    <location>
        <begin position="182"/>
        <end position="200"/>
    </location>
</feature>
<keyword evidence="3 5" id="KW-1133">Transmembrane helix</keyword>
<name>A0A1G1W0C1_9BACT</name>
<dbReference type="Proteomes" id="UP000176723">
    <property type="component" value="Unassembled WGS sequence"/>
</dbReference>
<feature type="transmembrane region" description="Helical" evidence="5">
    <location>
        <begin position="43"/>
        <end position="64"/>
    </location>
</feature>
<dbReference type="Gene3D" id="1.20.1420.30">
    <property type="entry name" value="NCX, central ion-binding region"/>
    <property type="match status" value="1"/>
</dbReference>
<feature type="transmembrane region" description="Helical" evidence="5">
    <location>
        <begin position="131"/>
        <end position="148"/>
    </location>
</feature>
<evidence type="ECO:0000256" key="5">
    <source>
        <dbReference type="SAM" id="Phobius"/>
    </source>
</evidence>
<organism evidence="7 8">
    <name type="scientific">Candidatus Chisholmbacteria bacterium RIFCSPLOWO2_01_FULL_49_14</name>
    <dbReference type="NCBI Taxonomy" id="1797593"/>
    <lineage>
        <taxon>Bacteria</taxon>
        <taxon>Candidatus Chisholmiibacteriota</taxon>
    </lineage>
</organism>
<dbReference type="InterPro" id="IPR004837">
    <property type="entry name" value="NaCa_Exmemb"/>
</dbReference>
<dbReference type="STRING" id="1797593.A3A65_03415"/>
<dbReference type="GO" id="GO:0005262">
    <property type="term" value="F:calcium channel activity"/>
    <property type="evidence" value="ECO:0007669"/>
    <property type="project" value="TreeGrafter"/>
</dbReference>
<dbReference type="GO" id="GO:0008273">
    <property type="term" value="F:calcium, potassium:sodium antiporter activity"/>
    <property type="evidence" value="ECO:0007669"/>
    <property type="project" value="TreeGrafter"/>
</dbReference>
<evidence type="ECO:0000313" key="8">
    <source>
        <dbReference type="Proteomes" id="UP000176723"/>
    </source>
</evidence>
<dbReference type="Pfam" id="PF01699">
    <property type="entry name" value="Na_Ca_ex"/>
    <property type="match status" value="2"/>
</dbReference>
<comment type="subcellular location">
    <subcellularLocation>
        <location evidence="1">Membrane</location>
        <topology evidence="1">Multi-pass membrane protein</topology>
    </subcellularLocation>
</comment>
<feature type="transmembrane region" description="Helical" evidence="5">
    <location>
        <begin position="206"/>
        <end position="225"/>
    </location>
</feature>
<protein>
    <recommendedName>
        <fullName evidence="6">Sodium/calcium exchanger membrane region domain-containing protein</fullName>
    </recommendedName>
</protein>
<feature type="domain" description="Sodium/calcium exchanger membrane region" evidence="6">
    <location>
        <begin position="185"/>
        <end position="322"/>
    </location>
</feature>
<keyword evidence="4 5" id="KW-0472">Membrane</keyword>
<evidence type="ECO:0000256" key="1">
    <source>
        <dbReference type="ARBA" id="ARBA00004141"/>
    </source>
</evidence>
<evidence type="ECO:0000256" key="4">
    <source>
        <dbReference type="ARBA" id="ARBA00023136"/>
    </source>
</evidence>
<evidence type="ECO:0000256" key="3">
    <source>
        <dbReference type="ARBA" id="ARBA00022989"/>
    </source>
</evidence>
<dbReference type="InterPro" id="IPR044880">
    <property type="entry name" value="NCX_ion-bd_dom_sf"/>
</dbReference>
<dbReference type="GO" id="GO:0006874">
    <property type="term" value="P:intracellular calcium ion homeostasis"/>
    <property type="evidence" value="ECO:0007669"/>
    <property type="project" value="TreeGrafter"/>
</dbReference>
<accession>A0A1G1W0C1</accession>
<dbReference type="InterPro" id="IPR004481">
    <property type="entry name" value="K/Na/Ca-exchanger"/>
</dbReference>
<dbReference type="GO" id="GO:0005886">
    <property type="term" value="C:plasma membrane"/>
    <property type="evidence" value="ECO:0007669"/>
    <property type="project" value="TreeGrafter"/>
</dbReference>
<feature type="transmembrane region" description="Helical" evidence="5">
    <location>
        <begin position="84"/>
        <end position="102"/>
    </location>
</feature>
<sequence length="343" mass="37754">MGMLSGQLALLFIFGYFLIKATDQLVNELRDIAQITHIGKFGLTAFLLAFATSLPELVVGIVSAIEGRPTLSLGNVLGSNIADIALVMGGAAIIGGSIRVLGEFLRRDFFSTFLAGSMPLLLLVNGELSRIDSVVLLAVYVWYTYTVLAEKTGKLAQYQRSEHPFLQRLFLRLNQDKAKRHYARLIFWTAVLLLCADMLVRSSVFLAGALGIPIILIGLFFVAVGTSLPEFAFEIRAVRAGESAMVFGNLLGSVVANSTLILGLTALISPIHLDGGFQPYLLATVAFVVTFAMFWIFVSTKRTLERWEGVLLLLVYLLFAYFEFSRINGHDIFAVLRQLTEPF</sequence>
<feature type="transmembrane region" description="Helical" evidence="5">
    <location>
        <begin position="310"/>
        <end position="327"/>
    </location>
</feature>
<reference evidence="7 8" key="1">
    <citation type="journal article" date="2016" name="Nat. Commun.">
        <title>Thousands of microbial genomes shed light on interconnected biogeochemical processes in an aquifer system.</title>
        <authorList>
            <person name="Anantharaman K."/>
            <person name="Brown C.T."/>
            <person name="Hug L.A."/>
            <person name="Sharon I."/>
            <person name="Castelle C.J."/>
            <person name="Probst A.J."/>
            <person name="Thomas B.C."/>
            <person name="Singh A."/>
            <person name="Wilkins M.J."/>
            <person name="Karaoz U."/>
            <person name="Brodie E.L."/>
            <person name="Williams K.H."/>
            <person name="Hubbard S.S."/>
            <person name="Banfield J.F."/>
        </authorList>
    </citation>
    <scope>NUCLEOTIDE SEQUENCE [LARGE SCALE GENOMIC DNA]</scope>
</reference>
<feature type="transmembrane region" description="Helical" evidence="5">
    <location>
        <begin position="6"/>
        <end position="22"/>
    </location>
</feature>
<proteinExistence type="predicted"/>
<gene>
    <name evidence="7" type="ORF">A3A65_03415</name>
</gene>
<feature type="transmembrane region" description="Helical" evidence="5">
    <location>
        <begin position="109"/>
        <end position="125"/>
    </location>
</feature>
<feature type="transmembrane region" description="Helical" evidence="5">
    <location>
        <begin position="280"/>
        <end position="298"/>
    </location>
</feature>
<evidence type="ECO:0000313" key="7">
    <source>
        <dbReference type="EMBL" id="OGY21112.1"/>
    </source>
</evidence>
<evidence type="ECO:0000256" key="2">
    <source>
        <dbReference type="ARBA" id="ARBA00022692"/>
    </source>
</evidence>
<comment type="caution">
    <text evidence="7">The sequence shown here is derived from an EMBL/GenBank/DDBJ whole genome shotgun (WGS) entry which is preliminary data.</text>
</comment>
<dbReference type="PANTHER" id="PTHR10846:SF8">
    <property type="entry name" value="INNER MEMBRANE PROTEIN YRBG"/>
    <property type="match status" value="1"/>
</dbReference>
<feature type="transmembrane region" description="Helical" evidence="5">
    <location>
        <begin position="246"/>
        <end position="268"/>
    </location>
</feature>